<dbReference type="GO" id="GO:0005886">
    <property type="term" value="C:plasma membrane"/>
    <property type="evidence" value="ECO:0007669"/>
    <property type="project" value="TreeGrafter"/>
</dbReference>
<keyword evidence="3" id="KW-0812">Transmembrane</keyword>
<organism evidence="7 8">
    <name type="scientific">Aphanocapsa feldmannii 277cV</name>
    <dbReference type="NCBI Taxonomy" id="2507553"/>
    <lineage>
        <taxon>Bacteria</taxon>
        <taxon>Bacillati</taxon>
        <taxon>Cyanobacteriota</taxon>
        <taxon>Cyanophyceae</taxon>
        <taxon>Oscillatoriophycideae</taxon>
        <taxon>Chroococcales</taxon>
        <taxon>Microcystaceae</taxon>
        <taxon>Aphanocapsa</taxon>
    </lineage>
</organism>
<evidence type="ECO:0000256" key="4">
    <source>
        <dbReference type="ARBA" id="ARBA00022989"/>
    </source>
</evidence>
<evidence type="ECO:0000256" key="5">
    <source>
        <dbReference type="ARBA" id="ARBA00023306"/>
    </source>
</evidence>
<evidence type="ECO:0000256" key="2">
    <source>
        <dbReference type="ARBA" id="ARBA00022618"/>
    </source>
</evidence>
<keyword evidence="4" id="KW-0472">Membrane</keyword>
<feature type="region of interest" description="Disordered" evidence="6">
    <location>
        <begin position="256"/>
        <end position="283"/>
    </location>
</feature>
<evidence type="ECO:0000313" key="7">
    <source>
        <dbReference type="EMBL" id="TGG92625.1"/>
    </source>
</evidence>
<dbReference type="AlphaFoldDB" id="A0A524RPJ2"/>
<comment type="caution">
    <text evidence="7">The sequence shown here is derived from an EMBL/GenBank/DDBJ whole genome shotgun (WGS) entry which is preliminary data.</text>
</comment>
<dbReference type="Proteomes" id="UP000317990">
    <property type="component" value="Unassembled WGS sequence"/>
</dbReference>
<keyword evidence="5" id="KW-0131">Cell cycle</keyword>
<evidence type="ECO:0000313" key="8">
    <source>
        <dbReference type="Proteomes" id="UP000317990"/>
    </source>
</evidence>
<dbReference type="PANTHER" id="PTHR37820:SF1">
    <property type="entry name" value="CELL DIVISION PROTEIN FTSQ"/>
    <property type="match status" value="1"/>
</dbReference>
<dbReference type="PANTHER" id="PTHR37820">
    <property type="entry name" value="CELL DIVISION PROTEIN DIVIB"/>
    <property type="match status" value="1"/>
</dbReference>
<evidence type="ECO:0000256" key="6">
    <source>
        <dbReference type="SAM" id="MobiDB-lite"/>
    </source>
</evidence>
<sequence>MSDRRKLAPTALNRLLLERRALRQRRRRRQLHDIGQLLLLALASAALFQVLLQNWWLRDVTQIELIGSQLVTAERLLDSGGLSLPTSLFTLSPPQLEQHLIETLPLQRVRVERLLAPARLRLLMEDRIAVARAERQGPVGTETGFLDREGRWLSTADHRGLGANPLPTGLRVEGWSQRHRPLLLTLWKTLPRLDTPVASVRFSDSGALTLVTSGPLGMVRLGIIDHDLERKLQAMEHLHRQLSADRTRAAQPLTFADLSNPDQPELGLSSEPGTALPTGFSQR</sequence>
<gene>
    <name evidence="7" type="ORF">ERJ67_05260</name>
</gene>
<evidence type="ECO:0000256" key="1">
    <source>
        <dbReference type="ARBA" id="ARBA00022475"/>
    </source>
</evidence>
<keyword evidence="4" id="KW-1133">Transmembrane helix</keyword>
<keyword evidence="2" id="KW-0132">Cell division</keyword>
<name>A0A524RPJ2_9CHRO</name>
<evidence type="ECO:0000256" key="3">
    <source>
        <dbReference type="ARBA" id="ARBA00022692"/>
    </source>
</evidence>
<accession>A0A524RPJ2</accession>
<dbReference type="EMBL" id="SRMO01000059">
    <property type="protein sequence ID" value="TGG92625.1"/>
    <property type="molecule type" value="Genomic_DNA"/>
</dbReference>
<dbReference type="InterPro" id="IPR050487">
    <property type="entry name" value="FtsQ_DivIB"/>
</dbReference>
<keyword evidence="1" id="KW-1003">Cell membrane</keyword>
<protein>
    <submittedName>
        <fullName evidence="7">FtsQ-type POTRA domain-containing protein</fullName>
    </submittedName>
</protein>
<reference evidence="7 8" key="1">
    <citation type="journal article" date="2019" name="mSystems">
        <title>Life at home and on the roam: Genomic adaptions reflect the dual lifestyle of an intracellular, facultative symbiont.</title>
        <authorList>
            <person name="Burgsdorf I."/>
        </authorList>
    </citation>
    <scope>NUCLEOTIDE SEQUENCE [LARGE SCALE GENOMIC DNA]</scope>
    <source>
        <strain evidence="7">277cV</strain>
    </source>
</reference>
<dbReference type="GO" id="GO:0051301">
    <property type="term" value="P:cell division"/>
    <property type="evidence" value="ECO:0007669"/>
    <property type="project" value="UniProtKB-KW"/>
</dbReference>
<proteinExistence type="predicted"/>